<evidence type="ECO:0000313" key="3">
    <source>
        <dbReference type="EMBL" id="GJS63774.1"/>
    </source>
</evidence>
<dbReference type="PANTHER" id="PTHR47718">
    <property type="entry name" value="OS01G0519700 PROTEIN"/>
    <property type="match status" value="1"/>
</dbReference>
<dbReference type="PROSITE" id="PS50966">
    <property type="entry name" value="ZF_SWIM"/>
    <property type="match status" value="1"/>
</dbReference>
<name>A0ABQ4XET0_9ASTR</name>
<accession>A0ABQ4XET0</accession>
<dbReference type="InterPro" id="IPR007527">
    <property type="entry name" value="Znf_SWIM"/>
</dbReference>
<keyword evidence="1" id="KW-0479">Metal-binding</keyword>
<dbReference type="InterPro" id="IPR018289">
    <property type="entry name" value="MULE_transposase_dom"/>
</dbReference>
<reference evidence="3" key="1">
    <citation type="journal article" date="2022" name="Int. J. Mol. Sci.">
        <title>Draft Genome of Tanacetum Coccineum: Genomic Comparison of Closely Related Tanacetum-Family Plants.</title>
        <authorList>
            <person name="Yamashiro T."/>
            <person name="Shiraishi A."/>
            <person name="Nakayama K."/>
            <person name="Satake H."/>
        </authorList>
    </citation>
    <scope>NUCLEOTIDE SEQUENCE</scope>
</reference>
<proteinExistence type="predicted"/>
<keyword evidence="4" id="KW-1185">Reference proteome</keyword>
<feature type="domain" description="SWIM-type" evidence="2">
    <location>
        <begin position="489"/>
        <end position="525"/>
    </location>
</feature>
<dbReference type="Proteomes" id="UP001151760">
    <property type="component" value="Unassembled WGS sequence"/>
</dbReference>
<keyword evidence="1" id="KW-0863">Zinc-finger</keyword>
<gene>
    <name evidence="3" type="ORF">Tco_0678338</name>
</gene>
<dbReference type="Pfam" id="PF10551">
    <property type="entry name" value="MULE"/>
    <property type="match status" value="1"/>
</dbReference>
<organism evidence="3 4">
    <name type="scientific">Tanacetum coccineum</name>
    <dbReference type="NCBI Taxonomy" id="301880"/>
    <lineage>
        <taxon>Eukaryota</taxon>
        <taxon>Viridiplantae</taxon>
        <taxon>Streptophyta</taxon>
        <taxon>Embryophyta</taxon>
        <taxon>Tracheophyta</taxon>
        <taxon>Spermatophyta</taxon>
        <taxon>Magnoliopsida</taxon>
        <taxon>eudicotyledons</taxon>
        <taxon>Gunneridae</taxon>
        <taxon>Pentapetalae</taxon>
        <taxon>asterids</taxon>
        <taxon>campanulids</taxon>
        <taxon>Asterales</taxon>
        <taxon>Asteraceae</taxon>
        <taxon>Asteroideae</taxon>
        <taxon>Anthemideae</taxon>
        <taxon>Anthemidinae</taxon>
        <taxon>Tanacetum</taxon>
    </lineage>
</organism>
<sequence>MDPSHSSALSSVSQNSHVVSLNAITEEIVAYEKEIDDTHAVKNLDALCTPESFVTHSNFDTPGGTVYYIPKVSAAVLLVKGNVYDSVDDCVVVIMKYVQRQALNVKSTSYCQMTERQLTYMEQAFIVKAASVNIGATRAHHLLTGIKGSYLLVHGTTVDFKNFFRSVNCYIGDSDAQMLIHKMENRKKHVSDFSFDYLVDNAELTAIFWADEVSKYNYREFGDVVSFDATFKTNKYKMVFCPFTAIDNHRKCVTVAAGLLKNETTKSYIWLLKAFIKAFGKAPSIVVTDQDGAMRNAIEAEFGGSKHRLCMWHITQKLQICAKIYDETDFKEKLNKIVWNMYIGPEEFEYRWGKLMEEFKLENHKWLTKMFNIRSTWIPAYFIDSPLCGLMRTTSRSESENSFFSHFTNSGSTLMNFMNCFETAIEKQRHVQERMDHNQLFVPKLKTLLKIERHASNVYTRSLFELVQKEIFVGLFYCQIDSKCLVEGSEVLRSVGDGSVVCSCQLFVRVGILCKHIFCVFKNANVEMIPQQYILRRWTKNLIPAGLRNKRNRYGEKNVVVENYANEATSIVDHCVHLLSKDEPRLGAFVEKLKSLKKEVEADCPNHPSKNKMTFGRLLEFKASWNSCCIGGGTDHNKRTCPGRFEDQNEVVVQKEVGQEEVFVEKEVCQDEVVQEKIDLAEDE</sequence>
<evidence type="ECO:0000313" key="4">
    <source>
        <dbReference type="Proteomes" id="UP001151760"/>
    </source>
</evidence>
<reference evidence="3" key="2">
    <citation type="submission" date="2022-01" db="EMBL/GenBank/DDBJ databases">
        <authorList>
            <person name="Yamashiro T."/>
            <person name="Shiraishi A."/>
            <person name="Satake H."/>
            <person name="Nakayama K."/>
        </authorList>
    </citation>
    <scope>NUCLEOTIDE SEQUENCE</scope>
</reference>
<evidence type="ECO:0000256" key="1">
    <source>
        <dbReference type="PROSITE-ProRule" id="PRU00325"/>
    </source>
</evidence>
<comment type="caution">
    <text evidence="3">The sequence shown here is derived from an EMBL/GenBank/DDBJ whole genome shotgun (WGS) entry which is preliminary data.</text>
</comment>
<evidence type="ECO:0000259" key="2">
    <source>
        <dbReference type="PROSITE" id="PS50966"/>
    </source>
</evidence>
<dbReference type="PANTHER" id="PTHR47718:SF12">
    <property type="entry name" value="PROTEIN FAR1-RELATED SEQUENCE"/>
    <property type="match status" value="1"/>
</dbReference>
<dbReference type="EMBL" id="BQNB010009455">
    <property type="protein sequence ID" value="GJS63774.1"/>
    <property type="molecule type" value="Genomic_DNA"/>
</dbReference>
<protein>
    <submittedName>
        <fullName evidence="3">FAR1-related sequence 5-like protein</fullName>
    </submittedName>
</protein>
<keyword evidence="1" id="KW-0862">Zinc</keyword>